<evidence type="ECO:0000313" key="9">
    <source>
        <dbReference type="Proteomes" id="UP000199288"/>
    </source>
</evidence>
<proteinExistence type="predicted"/>
<dbReference type="Pfam" id="PF04055">
    <property type="entry name" value="Radical_SAM"/>
    <property type="match status" value="1"/>
</dbReference>
<evidence type="ECO:0000256" key="6">
    <source>
        <dbReference type="ARBA" id="ARBA00023014"/>
    </source>
</evidence>
<dbReference type="SFLD" id="SFLDS00029">
    <property type="entry name" value="Radical_SAM"/>
    <property type="match status" value="1"/>
</dbReference>
<dbReference type="PROSITE" id="PS51918">
    <property type="entry name" value="RADICAL_SAM"/>
    <property type="match status" value="1"/>
</dbReference>
<dbReference type="RefSeq" id="WP_092561706.1">
    <property type="nucleotide sequence ID" value="NZ_FNQV01000003.1"/>
</dbReference>
<keyword evidence="5" id="KW-0408">Iron</keyword>
<accession>A0A1H3WXH0</accession>
<dbReference type="SUPFAM" id="SSF102114">
    <property type="entry name" value="Radical SAM enzymes"/>
    <property type="match status" value="1"/>
</dbReference>
<evidence type="ECO:0000256" key="4">
    <source>
        <dbReference type="ARBA" id="ARBA00022723"/>
    </source>
</evidence>
<comment type="cofactor">
    <cofactor evidence="1">
        <name>[4Fe-4S] cluster</name>
        <dbReference type="ChEBI" id="CHEBI:49883"/>
    </cofactor>
</comment>
<evidence type="ECO:0000259" key="7">
    <source>
        <dbReference type="PROSITE" id="PS51918"/>
    </source>
</evidence>
<keyword evidence="2" id="KW-0004">4Fe-4S</keyword>
<keyword evidence="4" id="KW-0479">Metal-binding</keyword>
<keyword evidence="6" id="KW-0411">Iron-sulfur</keyword>
<dbReference type="InterPro" id="IPR007197">
    <property type="entry name" value="rSAM"/>
</dbReference>
<dbReference type="Proteomes" id="UP000199288">
    <property type="component" value="Unassembled WGS sequence"/>
</dbReference>
<dbReference type="InterPro" id="IPR012840">
    <property type="entry name" value="NrdG2"/>
</dbReference>
<gene>
    <name evidence="8" type="ORF">SAMN02910418_00529</name>
</gene>
<feature type="domain" description="Radical SAM core" evidence="7">
    <location>
        <begin position="26"/>
        <end position="241"/>
    </location>
</feature>
<name>A0A1H3WXH0_9ACTO</name>
<dbReference type="PANTHER" id="PTHR30352:SF13">
    <property type="entry name" value="GLYCYL-RADICAL ENZYME ACTIVATING ENZYME YJJW-RELATED"/>
    <property type="match status" value="1"/>
</dbReference>
<dbReference type="InterPro" id="IPR034457">
    <property type="entry name" value="Organic_radical-activating"/>
</dbReference>
<reference evidence="9" key="1">
    <citation type="submission" date="2016-10" db="EMBL/GenBank/DDBJ databases">
        <authorList>
            <person name="Varghese N."/>
            <person name="Submissions S."/>
        </authorList>
    </citation>
    <scope>NUCLEOTIDE SEQUENCE [LARGE SCALE GENOMIC DNA]</scope>
    <source>
        <strain evidence="9">KPR-1</strain>
    </source>
</reference>
<dbReference type="InterPro" id="IPR013785">
    <property type="entry name" value="Aldolase_TIM"/>
</dbReference>
<evidence type="ECO:0000256" key="3">
    <source>
        <dbReference type="ARBA" id="ARBA00022691"/>
    </source>
</evidence>
<keyword evidence="8" id="KW-0670">Pyruvate</keyword>
<keyword evidence="8" id="KW-0456">Lyase</keyword>
<dbReference type="NCBIfam" id="TIGR02495">
    <property type="entry name" value="NrdG2"/>
    <property type="match status" value="1"/>
</dbReference>
<dbReference type="InterPro" id="IPR058240">
    <property type="entry name" value="rSAM_sf"/>
</dbReference>
<dbReference type="GO" id="GO:0016829">
    <property type="term" value="F:lyase activity"/>
    <property type="evidence" value="ECO:0007669"/>
    <property type="project" value="UniProtKB-KW"/>
</dbReference>
<keyword evidence="9" id="KW-1185">Reference proteome</keyword>
<protein>
    <submittedName>
        <fullName evidence="8">Pyruvate formate lyase activating enzyme</fullName>
    </submittedName>
</protein>
<evidence type="ECO:0000256" key="5">
    <source>
        <dbReference type="ARBA" id="ARBA00023004"/>
    </source>
</evidence>
<evidence type="ECO:0000256" key="1">
    <source>
        <dbReference type="ARBA" id="ARBA00001966"/>
    </source>
</evidence>
<dbReference type="EMBL" id="FNQV01000003">
    <property type="protein sequence ID" value="SDZ91680.1"/>
    <property type="molecule type" value="Genomic_DNA"/>
</dbReference>
<dbReference type="GO" id="GO:0046872">
    <property type="term" value="F:metal ion binding"/>
    <property type="evidence" value="ECO:0007669"/>
    <property type="project" value="UniProtKB-KW"/>
</dbReference>
<dbReference type="Gene3D" id="3.20.20.70">
    <property type="entry name" value="Aldolase class I"/>
    <property type="match status" value="1"/>
</dbReference>
<organism evidence="8 9">
    <name type="scientific">Bowdeniella nasicola</name>
    <dbReference type="NCBI Taxonomy" id="208480"/>
    <lineage>
        <taxon>Bacteria</taxon>
        <taxon>Bacillati</taxon>
        <taxon>Actinomycetota</taxon>
        <taxon>Actinomycetes</taxon>
        <taxon>Actinomycetales</taxon>
        <taxon>Actinomycetaceae</taxon>
        <taxon>Bowdeniella</taxon>
    </lineage>
</organism>
<dbReference type="SFLD" id="SFLDG01094">
    <property type="entry name" value="Uncharacterised_Radical_SAM_Su"/>
    <property type="match status" value="1"/>
</dbReference>
<dbReference type="AlphaFoldDB" id="A0A1H3WXH0"/>
<sequence length="249" mass="26526">MPTTTARPPAHDLPIAGLVPLSTVDWPGRLVATVFVQGCPWRCTYCHNTDLLDCAKSGVIGFSDVTALLAKRRGLLDGVVFTGGEATRHPALPAAMTAVREAGFEVGLHTGGAYPRRLAEIREQLTWVGFDVKGLPEDYPSVVGVGESLGERAWQALSELLAGAAPPEVEARLTVYPGSHSPESVRECARRALALGAGTFALQEARTADGARPLRLPVARDAEILEFAELAELVREVAGERAIIRSAKD</sequence>
<dbReference type="PANTHER" id="PTHR30352">
    <property type="entry name" value="PYRUVATE FORMATE-LYASE-ACTIVATING ENZYME"/>
    <property type="match status" value="1"/>
</dbReference>
<dbReference type="GO" id="GO:0051539">
    <property type="term" value="F:4 iron, 4 sulfur cluster binding"/>
    <property type="evidence" value="ECO:0007669"/>
    <property type="project" value="UniProtKB-KW"/>
</dbReference>
<evidence type="ECO:0000313" key="8">
    <source>
        <dbReference type="EMBL" id="SDZ91680.1"/>
    </source>
</evidence>
<keyword evidence="3" id="KW-0949">S-adenosyl-L-methionine</keyword>
<dbReference type="CDD" id="cd01335">
    <property type="entry name" value="Radical_SAM"/>
    <property type="match status" value="1"/>
</dbReference>
<dbReference type="OrthoDB" id="9782387at2"/>
<evidence type="ECO:0000256" key="2">
    <source>
        <dbReference type="ARBA" id="ARBA00022485"/>
    </source>
</evidence>